<evidence type="ECO:0000313" key="3">
    <source>
        <dbReference type="EMBL" id="OGC05878.1"/>
    </source>
</evidence>
<evidence type="ECO:0000313" key="4">
    <source>
        <dbReference type="Proteomes" id="UP000176938"/>
    </source>
</evidence>
<dbReference type="Pfam" id="PF02120">
    <property type="entry name" value="Flg_hook"/>
    <property type="match status" value="1"/>
</dbReference>
<sequence length="239" mass="27057">MTAQVSQIQLQAPEFSLFQDSYASNASDHSFQNYLEEEQKRWGQFNFDSWFSYPVFQPGEKTSGNYLYSPELEVSYQLNTNENKNQSTPAENLPLSNQLPGDSLMKPTQTVLRELLLKSGWLIPNLEASPLLSQAQLDGKLLNKLDLQFLVDQILSQVKLVGNKDKIELLMGLKPENMGEIFLSVSSRSGLISIQIQATEETRKLIEAQLLELKLALKKANINLEEIKILSSQEINKHV</sequence>
<dbReference type="Proteomes" id="UP000176938">
    <property type="component" value="Unassembled WGS sequence"/>
</dbReference>
<feature type="coiled-coil region" evidence="1">
    <location>
        <begin position="196"/>
        <end position="230"/>
    </location>
</feature>
<comment type="caution">
    <text evidence="3">The sequence shown here is derived from an EMBL/GenBank/DDBJ whole genome shotgun (WGS) entry which is preliminary data.</text>
</comment>
<gene>
    <name evidence="3" type="ORF">A3H38_06755</name>
</gene>
<evidence type="ECO:0000259" key="2">
    <source>
        <dbReference type="Pfam" id="PF02120"/>
    </source>
</evidence>
<reference evidence="3 4" key="1">
    <citation type="journal article" date="2016" name="Nat. Commun.">
        <title>Thousands of microbial genomes shed light on interconnected biogeochemical processes in an aquifer system.</title>
        <authorList>
            <person name="Anantharaman K."/>
            <person name="Brown C.T."/>
            <person name="Hug L.A."/>
            <person name="Sharon I."/>
            <person name="Castelle C.J."/>
            <person name="Probst A.J."/>
            <person name="Thomas B.C."/>
            <person name="Singh A."/>
            <person name="Wilkins M.J."/>
            <person name="Karaoz U."/>
            <person name="Brodie E.L."/>
            <person name="Williams K.H."/>
            <person name="Hubbard S.S."/>
            <person name="Banfield J.F."/>
        </authorList>
    </citation>
    <scope>NUCLEOTIDE SEQUENCE [LARGE SCALE GENOMIC DNA]</scope>
</reference>
<organism evidence="3 4">
    <name type="scientific">candidate division WOR-1 bacterium RIFCSPLOWO2_02_FULL_46_20</name>
    <dbReference type="NCBI Taxonomy" id="1802567"/>
    <lineage>
        <taxon>Bacteria</taxon>
        <taxon>Bacillati</taxon>
        <taxon>Saganbacteria</taxon>
    </lineage>
</organism>
<protein>
    <recommendedName>
        <fullName evidence="2">Flagellar hook-length control protein-like C-terminal domain-containing protein</fullName>
    </recommendedName>
</protein>
<feature type="domain" description="Flagellar hook-length control protein-like C-terminal" evidence="2">
    <location>
        <begin position="168"/>
        <end position="233"/>
    </location>
</feature>
<evidence type="ECO:0000256" key="1">
    <source>
        <dbReference type="SAM" id="Coils"/>
    </source>
</evidence>
<dbReference type="Gene3D" id="3.30.750.140">
    <property type="match status" value="1"/>
</dbReference>
<dbReference type="EMBL" id="METP01000033">
    <property type="protein sequence ID" value="OGC05878.1"/>
    <property type="molecule type" value="Genomic_DNA"/>
</dbReference>
<dbReference type="InterPro" id="IPR038610">
    <property type="entry name" value="FliK-like_C_sf"/>
</dbReference>
<dbReference type="AlphaFoldDB" id="A0A1F4RCJ3"/>
<dbReference type="InterPro" id="IPR021136">
    <property type="entry name" value="Flagellar_hook_control-like_C"/>
</dbReference>
<name>A0A1F4RCJ3_UNCSA</name>
<proteinExistence type="predicted"/>
<accession>A0A1F4RCJ3</accession>
<keyword evidence="1" id="KW-0175">Coiled coil</keyword>